<accession>A0AAW1VJT3</accession>
<evidence type="ECO:0000256" key="1">
    <source>
        <dbReference type="SAM" id="MobiDB-lite"/>
    </source>
</evidence>
<keyword evidence="4" id="KW-1185">Reference proteome</keyword>
<organism evidence="3 4">
    <name type="scientific">Rubus argutus</name>
    <name type="common">Southern blackberry</name>
    <dbReference type="NCBI Taxonomy" id="59490"/>
    <lineage>
        <taxon>Eukaryota</taxon>
        <taxon>Viridiplantae</taxon>
        <taxon>Streptophyta</taxon>
        <taxon>Embryophyta</taxon>
        <taxon>Tracheophyta</taxon>
        <taxon>Spermatophyta</taxon>
        <taxon>Magnoliopsida</taxon>
        <taxon>eudicotyledons</taxon>
        <taxon>Gunneridae</taxon>
        <taxon>Pentapetalae</taxon>
        <taxon>rosids</taxon>
        <taxon>fabids</taxon>
        <taxon>Rosales</taxon>
        <taxon>Rosaceae</taxon>
        <taxon>Rosoideae</taxon>
        <taxon>Rosoideae incertae sedis</taxon>
        <taxon>Rubus</taxon>
    </lineage>
</organism>
<dbReference type="AlphaFoldDB" id="A0AAW1VJT3"/>
<evidence type="ECO:0000313" key="4">
    <source>
        <dbReference type="Proteomes" id="UP001457282"/>
    </source>
</evidence>
<evidence type="ECO:0000313" key="3">
    <source>
        <dbReference type="EMBL" id="KAK9901036.1"/>
    </source>
</evidence>
<feature type="compositionally biased region" description="Acidic residues" evidence="1">
    <location>
        <begin position="224"/>
        <end position="244"/>
    </location>
</feature>
<name>A0AAW1VJT3_RUBAR</name>
<dbReference type="Pfam" id="PF13963">
    <property type="entry name" value="Transpos_assoc"/>
    <property type="match status" value="1"/>
</dbReference>
<sequence>MLDRDWVRLHRAHPEYEQGAWKFVQMVTKNLGYPEKILCPCIDCRSVSHQFGSTVVEHLVVRGMDAKYKRKYLNGHEQQTISGEEVGDVVNDETYNLYKAAQFLVEEYINSAQFVDDDTEERPDDNFIKKLEDAETPLYPNCPDYNKLSAIAALYRIKTNSGWSDKSFNELLEILPGMLPKDNVLLEPRILTGRNISVALKDFPNDFGKCNSKKRKRNNNSNDGVDDDDDDDDDDAANDGANDQDELSRWKKRSIFLIYHIGRNFHYVIIWT</sequence>
<dbReference type="InterPro" id="IPR029480">
    <property type="entry name" value="Transpos_assoc"/>
</dbReference>
<gene>
    <name evidence="3" type="ORF">M0R45_002305</name>
</gene>
<feature type="domain" description="Transposase-associated" evidence="2">
    <location>
        <begin position="4"/>
        <end position="74"/>
    </location>
</feature>
<reference evidence="3 4" key="1">
    <citation type="journal article" date="2023" name="G3 (Bethesda)">
        <title>A chromosome-length genome assembly and annotation of blackberry (Rubus argutus, cv. 'Hillquist').</title>
        <authorList>
            <person name="Bruna T."/>
            <person name="Aryal R."/>
            <person name="Dudchenko O."/>
            <person name="Sargent D.J."/>
            <person name="Mead D."/>
            <person name="Buti M."/>
            <person name="Cavallini A."/>
            <person name="Hytonen T."/>
            <person name="Andres J."/>
            <person name="Pham M."/>
            <person name="Weisz D."/>
            <person name="Mascagni F."/>
            <person name="Usai G."/>
            <person name="Natali L."/>
            <person name="Bassil N."/>
            <person name="Fernandez G.E."/>
            <person name="Lomsadze A."/>
            <person name="Armour M."/>
            <person name="Olukolu B."/>
            <person name="Poorten T."/>
            <person name="Britton C."/>
            <person name="Davik J."/>
            <person name="Ashrafi H."/>
            <person name="Aiden E.L."/>
            <person name="Borodovsky M."/>
            <person name="Worthington M."/>
        </authorList>
    </citation>
    <scope>NUCLEOTIDE SEQUENCE [LARGE SCALE GENOMIC DNA]</scope>
    <source>
        <strain evidence="3">PI 553951</strain>
    </source>
</reference>
<proteinExistence type="predicted"/>
<protein>
    <recommendedName>
        <fullName evidence="2">Transposase-associated domain-containing protein</fullName>
    </recommendedName>
</protein>
<comment type="caution">
    <text evidence="3">The sequence shown here is derived from an EMBL/GenBank/DDBJ whole genome shotgun (WGS) entry which is preliminary data.</text>
</comment>
<evidence type="ECO:0000259" key="2">
    <source>
        <dbReference type="Pfam" id="PF13963"/>
    </source>
</evidence>
<feature type="region of interest" description="Disordered" evidence="1">
    <location>
        <begin position="211"/>
        <end position="244"/>
    </location>
</feature>
<dbReference type="Proteomes" id="UP001457282">
    <property type="component" value="Unassembled WGS sequence"/>
</dbReference>
<dbReference type="EMBL" id="JBEDUW010000340">
    <property type="protein sequence ID" value="KAK9901036.1"/>
    <property type="molecule type" value="Genomic_DNA"/>
</dbReference>